<dbReference type="WBParaSite" id="JU765_v2.g12511.t1">
    <property type="protein sequence ID" value="JU765_v2.g12511.t1"/>
    <property type="gene ID" value="JU765_v2.g12511"/>
</dbReference>
<evidence type="ECO:0000313" key="1">
    <source>
        <dbReference type="Proteomes" id="UP000887576"/>
    </source>
</evidence>
<proteinExistence type="predicted"/>
<organism evidence="1 2">
    <name type="scientific">Panagrolaimus sp. JU765</name>
    <dbReference type="NCBI Taxonomy" id="591449"/>
    <lineage>
        <taxon>Eukaryota</taxon>
        <taxon>Metazoa</taxon>
        <taxon>Ecdysozoa</taxon>
        <taxon>Nematoda</taxon>
        <taxon>Chromadorea</taxon>
        <taxon>Rhabditida</taxon>
        <taxon>Tylenchina</taxon>
        <taxon>Panagrolaimomorpha</taxon>
        <taxon>Panagrolaimoidea</taxon>
        <taxon>Panagrolaimidae</taxon>
        <taxon>Panagrolaimus</taxon>
    </lineage>
</organism>
<name>A0AC34Q3M5_9BILA</name>
<sequence length="244" mass="26959">MKILLFVLFLVVKIKGDDGWQTSGNDILILKEKTYLNLSITGDDVKIQVCPPKVEKQGLQLLCYKSTQTSAEGQGKCKSGFCFATVIYGDLGGEKIVSNVGAKKGTNDDAPSVNYCVEITLAKNYQQCPTKVVNDTLYVEFESFNQSTTIKVLNARVKLPTNGSKPTTENAEVPIYVIVLIVIVIVCVIIAIIIATLWIMFPQYLPWLKNKINQEDVATAVQATTNETVKKESENKTAKTEEKK</sequence>
<accession>A0AC34Q3M5</accession>
<evidence type="ECO:0000313" key="2">
    <source>
        <dbReference type="WBParaSite" id="JU765_v2.g12511.t1"/>
    </source>
</evidence>
<reference evidence="2" key="1">
    <citation type="submission" date="2022-11" db="UniProtKB">
        <authorList>
            <consortium name="WormBaseParasite"/>
        </authorList>
    </citation>
    <scope>IDENTIFICATION</scope>
</reference>
<protein>
    <submittedName>
        <fullName evidence="2">Allorecognition 2</fullName>
    </submittedName>
</protein>
<dbReference type="Proteomes" id="UP000887576">
    <property type="component" value="Unplaced"/>
</dbReference>